<accession>A0A0A6UTH0</accession>
<evidence type="ECO:0000313" key="9">
    <source>
        <dbReference type="EMBL" id="KHD78268.1"/>
    </source>
</evidence>
<evidence type="ECO:0000256" key="5">
    <source>
        <dbReference type="ARBA" id="ARBA00023052"/>
    </source>
</evidence>
<dbReference type="PANTHER" id="PTHR11624">
    <property type="entry name" value="DEHYDROGENASE RELATED"/>
    <property type="match status" value="1"/>
</dbReference>
<name>A0A0A6UTH0_ACTUT</name>
<dbReference type="InterPro" id="IPR033248">
    <property type="entry name" value="Transketolase_C"/>
</dbReference>
<feature type="domain" description="Transketolase-like pyrimidine-binding" evidence="8">
    <location>
        <begin position="10"/>
        <end position="185"/>
    </location>
</feature>
<dbReference type="GO" id="GO:0004739">
    <property type="term" value="F:pyruvate dehydrogenase (acetyl-transferring) activity"/>
    <property type="evidence" value="ECO:0007669"/>
    <property type="project" value="UniProtKB-UniRule"/>
</dbReference>
<dbReference type="SUPFAM" id="SSF52922">
    <property type="entry name" value="TK C-terminal domain-like"/>
    <property type="match status" value="1"/>
</dbReference>
<dbReference type="Pfam" id="PF02780">
    <property type="entry name" value="Transketolase_C"/>
    <property type="match status" value="1"/>
</dbReference>
<evidence type="ECO:0000256" key="6">
    <source>
        <dbReference type="ARBA" id="ARBA00023317"/>
    </source>
</evidence>
<dbReference type="STRING" id="1869.MB27_05320"/>
<comment type="cofactor">
    <cofactor evidence="1 7">
        <name>thiamine diphosphate</name>
        <dbReference type="ChEBI" id="CHEBI:58937"/>
    </cofactor>
</comment>
<dbReference type="SUPFAM" id="SSF52518">
    <property type="entry name" value="Thiamin diphosphate-binding fold (THDP-binding)"/>
    <property type="match status" value="1"/>
</dbReference>
<comment type="function">
    <text evidence="7">The pyruvate dehydrogenase complex catalyzes the overall conversion of pyruvate to acetyl-CoA and CO2.</text>
</comment>
<dbReference type="EMBL" id="JRTT01000005">
    <property type="protein sequence ID" value="KHD78268.1"/>
    <property type="molecule type" value="Genomic_DNA"/>
</dbReference>
<dbReference type="GO" id="GO:0006086">
    <property type="term" value="P:pyruvate decarboxylation to acetyl-CoA"/>
    <property type="evidence" value="ECO:0007669"/>
    <property type="project" value="InterPro"/>
</dbReference>
<comment type="catalytic activity">
    <reaction evidence="7">
        <text>N(6)-[(R)-lipoyl]-L-lysyl-[protein] + pyruvate + H(+) = N(6)-[(R)-S(8)-acetyldihydrolipoyl]-L-lysyl-[protein] + CO2</text>
        <dbReference type="Rhea" id="RHEA:19189"/>
        <dbReference type="Rhea" id="RHEA-COMP:10474"/>
        <dbReference type="Rhea" id="RHEA-COMP:10478"/>
        <dbReference type="ChEBI" id="CHEBI:15361"/>
        <dbReference type="ChEBI" id="CHEBI:15378"/>
        <dbReference type="ChEBI" id="CHEBI:16526"/>
        <dbReference type="ChEBI" id="CHEBI:83099"/>
        <dbReference type="ChEBI" id="CHEBI:83111"/>
        <dbReference type="EC" id="1.2.4.1"/>
    </reaction>
</comment>
<dbReference type="InterPro" id="IPR027110">
    <property type="entry name" value="PDHB_mito-type"/>
</dbReference>
<dbReference type="EC" id="1.2.4.1" evidence="2 7"/>
<dbReference type="Pfam" id="PF02779">
    <property type="entry name" value="Transket_pyr"/>
    <property type="match status" value="1"/>
</dbReference>
<evidence type="ECO:0000313" key="10">
    <source>
        <dbReference type="Proteomes" id="UP000054537"/>
    </source>
</evidence>
<evidence type="ECO:0000256" key="7">
    <source>
        <dbReference type="RuleBase" id="RU364074"/>
    </source>
</evidence>
<keyword evidence="5 7" id="KW-0786">Thiamine pyrophosphate</keyword>
<dbReference type="InterPro" id="IPR005475">
    <property type="entry name" value="Transketolase-like_Pyr-bd"/>
</dbReference>
<dbReference type="OrthoDB" id="3512513at2"/>
<comment type="caution">
    <text evidence="9">The sequence shown here is derived from an EMBL/GenBank/DDBJ whole genome shotgun (WGS) entry which is preliminary data.</text>
</comment>
<dbReference type="Gene3D" id="3.40.50.920">
    <property type="match status" value="1"/>
</dbReference>
<dbReference type="AlphaFoldDB" id="A0A0A6UTH0"/>
<evidence type="ECO:0000256" key="2">
    <source>
        <dbReference type="ARBA" id="ARBA00012281"/>
    </source>
</evidence>
<keyword evidence="10" id="KW-1185">Reference proteome</keyword>
<gene>
    <name evidence="9" type="ORF">MB27_05320</name>
</gene>
<proteinExistence type="predicted"/>
<dbReference type="SMART" id="SM00861">
    <property type="entry name" value="Transket_pyr"/>
    <property type="match status" value="1"/>
</dbReference>
<evidence type="ECO:0000256" key="1">
    <source>
        <dbReference type="ARBA" id="ARBA00001964"/>
    </source>
</evidence>
<protein>
    <recommendedName>
        <fullName evidence="3 7">Pyruvate dehydrogenase E1 component subunit beta</fullName>
        <ecNumber evidence="2 7">1.2.4.1</ecNumber>
    </recommendedName>
</protein>
<evidence type="ECO:0000259" key="8">
    <source>
        <dbReference type="SMART" id="SM00861"/>
    </source>
</evidence>
<reference evidence="9 10" key="1">
    <citation type="submission" date="2014-10" db="EMBL/GenBank/DDBJ databases">
        <title>Draft genome sequence of Actinoplanes utahensis NRRL 12052.</title>
        <authorList>
            <person name="Velasco-Bucheli B."/>
            <person name="del Cerro C."/>
            <person name="Hormigo D."/>
            <person name="Garcia J.L."/>
            <person name="Acebal C."/>
            <person name="Arroyo M."/>
            <person name="de la Mata I."/>
        </authorList>
    </citation>
    <scope>NUCLEOTIDE SEQUENCE [LARGE SCALE GENOMIC DNA]</scope>
    <source>
        <strain evidence="9 10">NRRL 12052</strain>
    </source>
</reference>
<dbReference type="eggNOG" id="COG0022">
    <property type="taxonomic scope" value="Bacteria"/>
</dbReference>
<organism evidence="9 10">
    <name type="scientific">Actinoplanes utahensis</name>
    <dbReference type="NCBI Taxonomy" id="1869"/>
    <lineage>
        <taxon>Bacteria</taxon>
        <taxon>Bacillati</taxon>
        <taxon>Actinomycetota</taxon>
        <taxon>Actinomycetes</taxon>
        <taxon>Micromonosporales</taxon>
        <taxon>Micromonosporaceae</taxon>
        <taxon>Actinoplanes</taxon>
    </lineage>
</organism>
<dbReference type="InterPro" id="IPR009014">
    <property type="entry name" value="Transketo_C/PFOR_II"/>
</dbReference>
<dbReference type="PANTHER" id="PTHR11624:SF96">
    <property type="entry name" value="PYRUVATE DEHYDROGENASE E1 COMPONENT SUBUNIT BETA, MITOCHONDRIAL"/>
    <property type="match status" value="1"/>
</dbReference>
<dbReference type="InterPro" id="IPR029061">
    <property type="entry name" value="THDP-binding"/>
</dbReference>
<dbReference type="Proteomes" id="UP000054537">
    <property type="component" value="Unassembled WGS sequence"/>
</dbReference>
<dbReference type="GO" id="GO:0000287">
    <property type="term" value="F:magnesium ion binding"/>
    <property type="evidence" value="ECO:0007669"/>
    <property type="project" value="UniProtKB-ARBA"/>
</dbReference>
<keyword evidence="4 7" id="KW-0560">Oxidoreductase</keyword>
<dbReference type="Gene3D" id="3.40.50.970">
    <property type="match status" value="1"/>
</dbReference>
<evidence type="ECO:0000256" key="4">
    <source>
        <dbReference type="ARBA" id="ARBA00023002"/>
    </source>
</evidence>
<sequence>MRGGGRGRGETVAENLNRGLHAVLGADEGAYLLGEDVEDPYGGAFRITRGLSTRFPDRVRSTPISEGGVVGAGAGLALAGDTAIVEMMFGDFVGLAFDQIVNFASKTVTMYGTRVPMRLVVRCPVGGNRGYGPTHSQSPQKHFIGVPNLALYELTGWHDSTDLLREMLAVGVPALLFEDKILYGRPHRRPGPVDDLFRAEPIGTTADGPPVMHVHPVGLPPDFLVIATGGLADRVHAALRTLLVEHDLAGHMLIPARLHPFQTEVVAPWVRQAGTVFVAEESTAGGTWGAEVAHRIAQNCWPALSGPVRLLHSRDAVIPAAPHLERTVIVQEETIGRAIREAFLD</sequence>
<keyword evidence="6 7" id="KW-0670">Pyruvate</keyword>
<evidence type="ECO:0000256" key="3">
    <source>
        <dbReference type="ARBA" id="ARBA00016138"/>
    </source>
</evidence>